<reference evidence="2" key="1">
    <citation type="submission" date="2013-08" db="EMBL/GenBank/DDBJ databases">
        <title>Genome sequencing of Arenimonas donghaensis.</title>
        <authorList>
            <person name="Chen F."/>
            <person name="Wang G."/>
        </authorList>
    </citation>
    <scope>NUCLEOTIDE SEQUENCE [LARGE SCALE GENOMIC DNA]</scope>
    <source>
        <strain evidence="2">HO3-R19</strain>
    </source>
</reference>
<reference evidence="1 2" key="2">
    <citation type="journal article" date="2015" name="Stand. Genomic Sci.">
        <title>High quality draft genomic sequence of Arenimonas donghaensis DSM 18148(T).</title>
        <authorList>
            <person name="Chen F."/>
            <person name="Wang H."/>
            <person name="Cao Y."/>
            <person name="Li X."/>
            <person name="Wang G."/>
        </authorList>
    </citation>
    <scope>NUCLEOTIDE SEQUENCE [LARGE SCALE GENOMIC DNA]</scope>
    <source>
        <strain evidence="1 2">HO3-R19</strain>
    </source>
</reference>
<accession>A0A087MHP8</accession>
<dbReference type="STRING" id="1121014.N788_13230"/>
<name>A0A087MHP8_9GAMM</name>
<dbReference type="OrthoDB" id="5985451at2"/>
<evidence type="ECO:0000313" key="2">
    <source>
        <dbReference type="Proteomes" id="UP000029085"/>
    </source>
</evidence>
<dbReference type="EMBL" id="AVCJ01000017">
    <property type="protein sequence ID" value="KFL36401.1"/>
    <property type="molecule type" value="Genomic_DNA"/>
</dbReference>
<protein>
    <submittedName>
        <fullName evidence="1">Uncharacterized protein</fullName>
    </submittedName>
</protein>
<proteinExistence type="predicted"/>
<dbReference type="Proteomes" id="UP000029085">
    <property type="component" value="Unassembled WGS sequence"/>
</dbReference>
<organism evidence="1 2">
    <name type="scientific">Arenimonas donghaensis DSM 18148 = HO3-R19</name>
    <dbReference type="NCBI Taxonomy" id="1121014"/>
    <lineage>
        <taxon>Bacteria</taxon>
        <taxon>Pseudomonadati</taxon>
        <taxon>Pseudomonadota</taxon>
        <taxon>Gammaproteobacteria</taxon>
        <taxon>Lysobacterales</taxon>
        <taxon>Lysobacteraceae</taxon>
        <taxon>Arenimonas</taxon>
    </lineage>
</organism>
<evidence type="ECO:0000313" key="1">
    <source>
        <dbReference type="EMBL" id="KFL36401.1"/>
    </source>
</evidence>
<comment type="caution">
    <text evidence="1">The sequence shown here is derived from an EMBL/GenBank/DDBJ whole genome shotgun (WGS) entry which is preliminary data.</text>
</comment>
<keyword evidence="2" id="KW-1185">Reference proteome</keyword>
<dbReference type="AlphaFoldDB" id="A0A087MHP8"/>
<sequence>MAVRYYIRLPDPPLARGTEPALSFRSGGAEGFADELQEALRSNALFHRWKAMQEDPDDVDDDLGVVDPDATVTGKQVDLKVELVATTSIPSGVFKQRLRWLAGSHWELADVKDA</sequence>
<dbReference type="RefSeq" id="WP_034223851.1">
    <property type="nucleotide sequence ID" value="NZ_AVCJ01000017.1"/>
</dbReference>
<dbReference type="PATRIC" id="fig|1121014.3.peg.1707"/>
<gene>
    <name evidence="1" type="ORF">N788_13230</name>
</gene>